<evidence type="ECO:0000256" key="1">
    <source>
        <dbReference type="SAM" id="SignalP"/>
    </source>
</evidence>
<dbReference type="Pfam" id="PF00578">
    <property type="entry name" value="AhpC-TSA"/>
    <property type="match status" value="1"/>
</dbReference>
<dbReference type="CDD" id="cd02966">
    <property type="entry name" value="TlpA_like_family"/>
    <property type="match status" value="1"/>
</dbReference>
<dbReference type="Gene3D" id="3.40.30.10">
    <property type="entry name" value="Glutaredoxin"/>
    <property type="match status" value="1"/>
</dbReference>
<dbReference type="PANTHER" id="PTHR42852:SF13">
    <property type="entry name" value="PROTEIN DIPZ"/>
    <property type="match status" value="1"/>
</dbReference>
<gene>
    <name evidence="3" type="ORF">ACFS7Z_13280</name>
</gene>
<dbReference type="InterPro" id="IPR050553">
    <property type="entry name" value="Thioredoxin_ResA/DsbE_sf"/>
</dbReference>
<evidence type="ECO:0000259" key="2">
    <source>
        <dbReference type="PROSITE" id="PS51352"/>
    </source>
</evidence>
<sequence length="168" mass="19346">MMQTLYKRFVAAFSLALLAVAPALAQDVKVIKFDELQQLRQSPGDTLYVVNFWATWCKPCIKELPYFEAANAAYKDQPVKVVLVSMDAAEDLEKRVKPFVQKRGLKADLLLLDETDGNTWIDKLEPKWSGAIPATLLFNNKRRQYEFVEREMTQEELQGLIEKYKPKS</sequence>
<name>A0ABW6BW48_9BACT</name>
<feature type="chain" id="PRO_5045773250" evidence="1">
    <location>
        <begin position="26"/>
        <end position="168"/>
    </location>
</feature>
<dbReference type="Proteomes" id="UP001597641">
    <property type="component" value="Unassembled WGS sequence"/>
</dbReference>
<dbReference type="RefSeq" id="WP_377485292.1">
    <property type="nucleotide sequence ID" value="NZ_JBHUOX010000009.1"/>
</dbReference>
<evidence type="ECO:0000313" key="3">
    <source>
        <dbReference type="EMBL" id="MFD3001341.1"/>
    </source>
</evidence>
<dbReference type="InterPro" id="IPR000866">
    <property type="entry name" value="AhpC/TSA"/>
</dbReference>
<reference evidence="4" key="1">
    <citation type="journal article" date="2019" name="Int. J. Syst. Evol. Microbiol.">
        <title>The Global Catalogue of Microorganisms (GCM) 10K type strain sequencing project: providing services to taxonomists for standard genome sequencing and annotation.</title>
        <authorList>
            <consortium name="The Broad Institute Genomics Platform"/>
            <consortium name="The Broad Institute Genome Sequencing Center for Infectious Disease"/>
            <person name="Wu L."/>
            <person name="Ma J."/>
        </authorList>
    </citation>
    <scope>NUCLEOTIDE SEQUENCE [LARGE SCALE GENOMIC DNA]</scope>
    <source>
        <strain evidence="4">KCTC 23984</strain>
    </source>
</reference>
<keyword evidence="1" id="KW-0732">Signal</keyword>
<dbReference type="PANTHER" id="PTHR42852">
    <property type="entry name" value="THIOL:DISULFIDE INTERCHANGE PROTEIN DSBE"/>
    <property type="match status" value="1"/>
</dbReference>
<feature type="signal peptide" evidence="1">
    <location>
        <begin position="1"/>
        <end position="25"/>
    </location>
</feature>
<dbReference type="InterPro" id="IPR013766">
    <property type="entry name" value="Thioredoxin_domain"/>
</dbReference>
<accession>A0ABW6BW48</accession>
<evidence type="ECO:0000313" key="4">
    <source>
        <dbReference type="Proteomes" id="UP001597641"/>
    </source>
</evidence>
<dbReference type="SUPFAM" id="SSF52833">
    <property type="entry name" value="Thioredoxin-like"/>
    <property type="match status" value="1"/>
</dbReference>
<proteinExistence type="predicted"/>
<comment type="caution">
    <text evidence="3">The sequence shown here is derived from an EMBL/GenBank/DDBJ whole genome shotgun (WGS) entry which is preliminary data.</text>
</comment>
<dbReference type="PROSITE" id="PS51352">
    <property type="entry name" value="THIOREDOXIN_2"/>
    <property type="match status" value="1"/>
</dbReference>
<keyword evidence="4" id="KW-1185">Reference proteome</keyword>
<dbReference type="InterPro" id="IPR036249">
    <property type="entry name" value="Thioredoxin-like_sf"/>
</dbReference>
<dbReference type="EMBL" id="JBHUOX010000009">
    <property type="protein sequence ID" value="MFD3001341.1"/>
    <property type="molecule type" value="Genomic_DNA"/>
</dbReference>
<organism evidence="3 4">
    <name type="scientific">Pontibacter toksunensis</name>
    <dbReference type="NCBI Taxonomy" id="1332631"/>
    <lineage>
        <taxon>Bacteria</taxon>
        <taxon>Pseudomonadati</taxon>
        <taxon>Bacteroidota</taxon>
        <taxon>Cytophagia</taxon>
        <taxon>Cytophagales</taxon>
        <taxon>Hymenobacteraceae</taxon>
        <taxon>Pontibacter</taxon>
    </lineage>
</organism>
<feature type="domain" description="Thioredoxin" evidence="2">
    <location>
        <begin position="10"/>
        <end position="166"/>
    </location>
</feature>
<protein>
    <submittedName>
        <fullName evidence="3">TlpA family protein disulfide reductase</fullName>
    </submittedName>
</protein>